<keyword evidence="2" id="KW-1185">Reference proteome</keyword>
<organism evidence="1 2">
    <name type="scientific">Bionectria ochroleuca</name>
    <name type="common">Gliocladium roseum</name>
    <dbReference type="NCBI Taxonomy" id="29856"/>
    <lineage>
        <taxon>Eukaryota</taxon>
        <taxon>Fungi</taxon>
        <taxon>Dikarya</taxon>
        <taxon>Ascomycota</taxon>
        <taxon>Pezizomycotina</taxon>
        <taxon>Sordariomycetes</taxon>
        <taxon>Hypocreomycetidae</taxon>
        <taxon>Hypocreales</taxon>
        <taxon>Bionectriaceae</taxon>
        <taxon>Clonostachys</taxon>
    </lineage>
</organism>
<dbReference type="EMBL" id="CABFNS010000722">
    <property type="protein sequence ID" value="VUC24637.1"/>
    <property type="molecule type" value="Genomic_DNA"/>
</dbReference>
<proteinExistence type="predicted"/>
<comment type="caution">
    <text evidence="1">The sequence shown here is derived from an EMBL/GenBank/DDBJ whole genome shotgun (WGS) entry which is preliminary data.</text>
</comment>
<protein>
    <submittedName>
        <fullName evidence="1">Uncharacterized protein</fullName>
    </submittedName>
</protein>
<dbReference type="Proteomes" id="UP000766486">
    <property type="component" value="Unassembled WGS sequence"/>
</dbReference>
<name>A0ABY6U0V8_BIOOC</name>
<reference evidence="1 2" key="1">
    <citation type="submission" date="2019-06" db="EMBL/GenBank/DDBJ databases">
        <authorList>
            <person name="Broberg M."/>
        </authorList>
    </citation>
    <scope>NUCLEOTIDE SEQUENCE [LARGE SCALE GENOMIC DNA]</scope>
</reference>
<gene>
    <name evidence="1" type="ORF">CLO192961_LOCUS147944</name>
</gene>
<evidence type="ECO:0000313" key="2">
    <source>
        <dbReference type="Proteomes" id="UP000766486"/>
    </source>
</evidence>
<accession>A0ABY6U0V8</accession>
<evidence type="ECO:0000313" key="1">
    <source>
        <dbReference type="EMBL" id="VUC24637.1"/>
    </source>
</evidence>
<sequence length="141" mass="16081">MESIEHWYACNGGGGHETSCRNVNREISGFRIRDAVFSAPIMGERDDKSQVQLRMSSSSMHSDESSTTFEFCVYSANVVVLLENRQGFTQVIYEEGRSEIAEMRQRADKLYRELYHEGIKKCTILVASDNMYDNFISNGQS</sequence>